<evidence type="ECO:0000313" key="4">
    <source>
        <dbReference type="Proteomes" id="UP000053831"/>
    </source>
</evidence>
<dbReference type="Pfam" id="PF04908">
    <property type="entry name" value="SH3BGR"/>
    <property type="match status" value="1"/>
</dbReference>
<comment type="similarity">
    <text evidence="1">Belongs to the SH3BGR family.</text>
</comment>
<evidence type="ECO:0000256" key="2">
    <source>
        <dbReference type="SAM" id="MobiDB-lite"/>
    </source>
</evidence>
<dbReference type="GO" id="GO:0005737">
    <property type="term" value="C:cytoplasm"/>
    <property type="evidence" value="ECO:0007669"/>
    <property type="project" value="TreeGrafter"/>
</dbReference>
<accession>A0A0M8MXT4</accession>
<feature type="compositionally biased region" description="Basic and acidic residues" evidence="2">
    <location>
        <begin position="348"/>
        <end position="372"/>
    </location>
</feature>
<feature type="compositionally biased region" description="Basic and acidic residues" evidence="2">
    <location>
        <begin position="258"/>
        <end position="273"/>
    </location>
</feature>
<feature type="compositionally biased region" description="Basic and acidic residues" evidence="2">
    <location>
        <begin position="213"/>
        <end position="243"/>
    </location>
</feature>
<protein>
    <submittedName>
        <fullName evidence="3">Uncharacterized protein</fullName>
    </submittedName>
</protein>
<dbReference type="InterPro" id="IPR006993">
    <property type="entry name" value="Glut_rich_SH3-bd"/>
</dbReference>
<feature type="region of interest" description="Disordered" evidence="2">
    <location>
        <begin position="111"/>
        <end position="279"/>
    </location>
</feature>
<dbReference type="PANTHER" id="PTHR12232:SF0">
    <property type="entry name" value="THIOREDOXIN DOMAIN-CONTAINING PROTEIN"/>
    <property type="match status" value="1"/>
</dbReference>
<keyword evidence="4" id="KW-1185">Reference proteome</keyword>
<organism evidence="3 4">
    <name type="scientific">Escovopsis weberi</name>
    <dbReference type="NCBI Taxonomy" id="150374"/>
    <lineage>
        <taxon>Eukaryota</taxon>
        <taxon>Fungi</taxon>
        <taxon>Dikarya</taxon>
        <taxon>Ascomycota</taxon>
        <taxon>Pezizomycotina</taxon>
        <taxon>Sordariomycetes</taxon>
        <taxon>Hypocreomycetidae</taxon>
        <taxon>Hypocreales</taxon>
        <taxon>Hypocreaceae</taxon>
        <taxon>Escovopsis</taxon>
    </lineage>
</organism>
<dbReference type="OrthoDB" id="9932926at2759"/>
<dbReference type="STRING" id="150374.A0A0M8MXT4"/>
<feature type="compositionally biased region" description="Low complexity" evidence="2">
    <location>
        <begin position="377"/>
        <end position="386"/>
    </location>
</feature>
<dbReference type="PANTHER" id="PTHR12232">
    <property type="entry name" value="SH3 DOMAIN-BINDING GLUTAMIC ACID-RICH-LIKE PROTEIN"/>
    <property type="match status" value="1"/>
</dbReference>
<dbReference type="Gene3D" id="3.40.30.10">
    <property type="entry name" value="Glutaredoxin"/>
    <property type="match status" value="1"/>
</dbReference>
<feature type="compositionally biased region" description="Basic and acidic residues" evidence="2">
    <location>
        <begin position="317"/>
        <end position="339"/>
    </location>
</feature>
<sequence length="386" mass="40340">MASYSTDPALYVYTSLTAGSSHIVTATSRLETILRANRIPFKAKDIAVDEKARMLWGRRAGKDPNGRKRQIPGLVQEGLVLGDIVEIEEWNEYRELKQHLKIFYDETTIPDINHKYPEPQLKKRTVKKSAANKDASSSSSSSKPAPPPAPPGPPLPPPSAAPSSSSTTATTTAATTTTTTTTSAAAAAAASASSSSTTERPAKPAPASSARSVADEAAQKAKDLRLKKARDRVAAFKKEDPPRDAAAGTDSPAAAEPSGKDLAKEAQIKEQPARTDMSIDEILNKELGKVALGEAAGGEVVVVNSAPAGGDAGGGRDAVEKHAETTKDAEEPASAKEPENPAISGAEEPQKDEPLDGAKDQDKVESLEKKEQEEEAAAAAAAAPQP</sequence>
<feature type="compositionally biased region" description="Low complexity" evidence="2">
    <location>
        <begin position="245"/>
        <end position="255"/>
    </location>
</feature>
<dbReference type="Proteomes" id="UP000053831">
    <property type="component" value="Unassembled WGS sequence"/>
</dbReference>
<dbReference type="AlphaFoldDB" id="A0A0M8MXT4"/>
<feature type="compositionally biased region" description="Basic and acidic residues" evidence="2">
    <location>
        <begin position="112"/>
        <end position="121"/>
    </location>
</feature>
<dbReference type="EMBL" id="LGSR01000020">
    <property type="protein sequence ID" value="KOS19027.1"/>
    <property type="molecule type" value="Genomic_DNA"/>
</dbReference>
<comment type="caution">
    <text evidence="3">The sequence shown here is derived from an EMBL/GenBank/DDBJ whole genome shotgun (WGS) entry which is preliminary data.</text>
</comment>
<reference evidence="3 4" key="1">
    <citation type="submission" date="2015-07" db="EMBL/GenBank/DDBJ databases">
        <title>The genome of the fungus Escovopsis weberi, a specialized disease agent of ant agriculture.</title>
        <authorList>
            <person name="de Man T.J."/>
            <person name="Stajich J.E."/>
            <person name="Kubicek C.P."/>
            <person name="Chenthamara K."/>
            <person name="Atanasova L."/>
            <person name="Druzhinina I.S."/>
            <person name="Birnbaum S."/>
            <person name="Barribeau S.M."/>
            <person name="Teiling C."/>
            <person name="Suen G."/>
            <person name="Currie C."/>
            <person name="Gerardo N.M."/>
        </authorList>
    </citation>
    <scope>NUCLEOTIDE SEQUENCE [LARGE SCALE GENOMIC DNA]</scope>
</reference>
<dbReference type="InterPro" id="IPR051033">
    <property type="entry name" value="SH3BGR"/>
</dbReference>
<feature type="compositionally biased region" description="Pro residues" evidence="2">
    <location>
        <begin position="144"/>
        <end position="160"/>
    </location>
</feature>
<dbReference type="SUPFAM" id="SSF52833">
    <property type="entry name" value="Thioredoxin-like"/>
    <property type="match status" value="1"/>
</dbReference>
<feature type="region of interest" description="Disordered" evidence="2">
    <location>
        <begin position="304"/>
        <end position="386"/>
    </location>
</feature>
<dbReference type="InterPro" id="IPR036249">
    <property type="entry name" value="Thioredoxin-like_sf"/>
</dbReference>
<name>A0A0M8MXT4_ESCWE</name>
<gene>
    <name evidence="3" type="ORF">ESCO_001174</name>
</gene>
<feature type="compositionally biased region" description="Low complexity" evidence="2">
    <location>
        <begin position="161"/>
        <end position="198"/>
    </location>
</feature>
<evidence type="ECO:0000256" key="1">
    <source>
        <dbReference type="ARBA" id="ARBA00007764"/>
    </source>
</evidence>
<evidence type="ECO:0000313" key="3">
    <source>
        <dbReference type="EMBL" id="KOS19027.1"/>
    </source>
</evidence>
<proteinExistence type="inferred from homology"/>